<sequence length="135" mass="16071">MAIISKSTEVQEELNVLYDSLLDRRSFLQNELKALREKFNKECDTYISSGYDAAKAPTICNKLHHQKFVEYDMYCYIIDIVNDFRDIYGNFPEYVEMYDTLYSSMIQFADEEYYECAAIVKIWVDRLYTIIVNKD</sequence>
<dbReference type="EMBL" id="BAABGR010000002">
    <property type="protein sequence ID" value="GAA4509969.1"/>
    <property type="molecule type" value="Genomic_DNA"/>
</dbReference>
<gene>
    <name evidence="1" type="ORF">GCM10023173_00740</name>
</gene>
<reference evidence="2" key="1">
    <citation type="journal article" date="2019" name="Int. J. Syst. Evol. Microbiol.">
        <title>The Global Catalogue of Microorganisms (GCM) 10K type strain sequencing project: providing services to taxonomists for standard genome sequencing and annotation.</title>
        <authorList>
            <consortium name="The Broad Institute Genomics Platform"/>
            <consortium name="The Broad Institute Genome Sequencing Center for Infectious Disease"/>
            <person name="Wu L."/>
            <person name="Ma J."/>
        </authorList>
    </citation>
    <scope>NUCLEOTIDE SEQUENCE [LARGE SCALE GENOMIC DNA]</scope>
    <source>
        <strain evidence="2">JCM 17858</strain>
    </source>
</reference>
<evidence type="ECO:0000313" key="1">
    <source>
        <dbReference type="EMBL" id="GAA4509969.1"/>
    </source>
</evidence>
<name>A0ABP8QU66_9SPHI</name>
<dbReference type="RefSeq" id="WP_345063087.1">
    <property type="nucleotide sequence ID" value="NZ_BAABGR010000002.1"/>
</dbReference>
<keyword evidence="2" id="KW-1185">Reference proteome</keyword>
<organism evidence="1 2">
    <name type="scientific">Sphingobacterium thermophilum</name>
    <dbReference type="NCBI Taxonomy" id="768534"/>
    <lineage>
        <taxon>Bacteria</taxon>
        <taxon>Pseudomonadati</taxon>
        <taxon>Bacteroidota</taxon>
        <taxon>Sphingobacteriia</taxon>
        <taxon>Sphingobacteriales</taxon>
        <taxon>Sphingobacteriaceae</taxon>
        <taxon>Sphingobacterium</taxon>
    </lineage>
</organism>
<accession>A0ABP8QU66</accession>
<dbReference type="Proteomes" id="UP001500394">
    <property type="component" value="Unassembled WGS sequence"/>
</dbReference>
<comment type="caution">
    <text evidence="1">The sequence shown here is derived from an EMBL/GenBank/DDBJ whole genome shotgun (WGS) entry which is preliminary data.</text>
</comment>
<evidence type="ECO:0000313" key="2">
    <source>
        <dbReference type="Proteomes" id="UP001500394"/>
    </source>
</evidence>
<proteinExistence type="predicted"/>
<protein>
    <submittedName>
        <fullName evidence="1">Uncharacterized protein</fullName>
    </submittedName>
</protein>